<dbReference type="SUPFAM" id="SSF51735">
    <property type="entry name" value="NAD(P)-binding Rossmann-fold domains"/>
    <property type="match status" value="1"/>
</dbReference>
<dbReference type="PANTHER" id="PTHR11645:SF0">
    <property type="entry name" value="PYRROLINE-5-CARBOXYLATE REDUCTASE 3"/>
    <property type="match status" value="1"/>
</dbReference>
<keyword evidence="4 5" id="KW-0560">Oxidoreductase</keyword>
<dbReference type="EMBL" id="CABWKQ010000011">
    <property type="protein sequence ID" value="VWX34537.1"/>
    <property type="molecule type" value="Genomic_DNA"/>
</dbReference>
<feature type="binding site" evidence="6">
    <location>
        <begin position="66"/>
        <end position="69"/>
    </location>
    <ligand>
        <name>NADP(+)</name>
        <dbReference type="ChEBI" id="CHEBI:58349"/>
    </ligand>
</feature>
<dbReference type="InterPro" id="IPR008927">
    <property type="entry name" value="6-PGluconate_DH-like_C_sf"/>
</dbReference>
<feature type="domain" description="Pyrroline-5-carboxylate reductase dimerisation" evidence="8">
    <location>
        <begin position="153"/>
        <end position="253"/>
    </location>
</feature>
<dbReference type="EC" id="1.5.1.2" evidence="5"/>
<dbReference type="GO" id="GO:0005737">
    <property type="term" value="C:cytoplasm"/>
    <property type="evidence" value="ECO:0007669"/>
    <property type="project" value="UniProtKB-SubCell"/>
</dbReference>
<comment type="catalytic activity">
    <reaction evidence="5">
        <text>L-proline + NAD(+) = (S)-1-pyrroline-5-carboxylate + NADH + 2 H(+)</text>
        <dbReference type="Rhea" id="RHEA:14105"/>
        <dbReference type="ChEBI" id="CHEBI:15378"/>
        <dbReference type="ChEBI" id="CHEBI:17388"/>
        <dbReference type="ChEBI" id="CHEBI:57540"/>
        <dbReference type="ChEBI" id="CHEBI:57945"/>
        <dbReference type="ChEBI" id="CHEBI:60039"/>
        <dbReference type="EC" id="1.5.1.2"/>
    </reaction>
</comment>
<protein>
    <recommendedName>
        <fullName evidence="5">Pyrroline-5-carboxylate reductase</fullName>
        <shortName evidence="5">P5C reductase</shortName>
        <shortName evidence="5">P5CR</shortName>
        <ecNumber evidence="5">1.5.1.2</ecNumber>
    </recommendedName>
    <alternativeName>
        <fullName evidence="5">PCA reductase</fullName>
    </alternativeName>
</protein>
<dbReference type="Pfam" id="PF14748">
    <property type="entry name" value="P5CR_dimer"/>
    <property type="match status" value="1"/>
</dbReference>
<dbReference type="PIRSF" id="PIRSF000193">
    <property type="entry name" value="Pyrrol-5-carb_rd"/>
    <property type="match status" value="1"/>
</dbReference>
<keyword evidence="2 5" id="KW-0641">Proline biosynthesis</keyword>
<dbReference type="Gene3D" id="1.10.3730.10">
    <property type="entry name" value="ProC C-terminal domain-like"/>
    <property type="match status" value="1"/>
</dbReference>
<gene>
    <name evidence="5 9" type="primary">proC</name>
    <name evidence="9" type="ORF">EXIGUO9Y_190032</name>
</gene>
<evidence type="ECO:0000313" key="9">
    <source>
        <dbReference type="EMBL" id="VWX34537.1"/>
    </source>
</evidence>
<dbReference type="PANTHER" id="PTHR11645">
    <property type="entry name" value="PYRROLINE-5-CARBOXYLATE REDUCTASE"/>
    <property type="match status" value="1"/>
</dbReference>
<dbReference type="GO" id="GO:0055129">
    <property type="term" value="P:L-proline biosynthetic process"/>
    <property type="evidence" value="ECO:0007669"/>
    <property type="project" value="UniProtKB-UniRule"/>
</dbReference>
<evidence type="ECO:0000259" key="7">
    <source>
        <dbReference type="Pfam" id="PF03807"/>
    </source>
</evidence>
<evidence type="ECO:0000259" key="8">
    <source>
        <dbReference type="Pfam" id="PF14748"/>
    </source>
</evidence>
<evidence type="ECO:0000256" key="6">
    <source>
        <dbReference type="PIRSR" id="PIRSR000193-1"/>
    </source>
</evidence>
<reference evidence="9 10" key="1">
    <citation type="submission" date="2019-10" db="EMBL/GenBank/DDBJ databases">
        <authorList>
            <person name="Karimi E."/>
        </authorList>
    </citation>
    <scope>NUCLEOTIDE SEQUENCE [LARGE SCALE GENOMIC DNA]</scope>
    <source>
        <strain evidence="9">Exiguobacterium sp. 9Y</strain>
    </source>
</reference>
<comment type="function">
    <text evidence="5">Catalyzes the reduction of 1-pyrroline-5-carboxylate (PCA) to L-proline.</text>
</comment>
<evidence type="ECO:0000256" key="3">
    <source>
        <dbReference type="ARBA" id="ARBA00022857"/>
    </source>
</evidence>
<keyword evidence="10" id="KW-1185">Reference proteome</keyword>
<evidence type="ECO:0000256" key="1">
    <source>
        <dbReference type="ARBA" id="ARBA00005525"/>
    </source>
</evidence>
<dbReference type="SUPFAM" id="SSF48179">
    <property type="entry name" value="6-phosphogluconate dehydrogenase C-terminal domain-like"/>
    <property type="match status" value="1"/>
</dbReference>
<dbReference type="RefSeq" id="WP_159172982.1">
    <property type="nucleotide sequence ID" value="NZ_LR732311.1"/>
</dbReference>
<feature type="domain" description="Pyrroline-5-carboxylate reductase catalytic N-terminal" evidence="7">
    <location>
        <begin position="3"/>
        <end position="91"/>
    </location>
</feature>
<comment type="pathway">
    <text evidence="5">Amino-acid biosynthesis; L-proline biosynthesis; L-proline from L-glutamate 5-semialdehyde: step 1/1.</text>
</comment>
<organism evidence="9 10">
    <name type="scientific">Exiguobacterium oxidotolerans</name>
    <dbReference type="NCBI Taxonomy" id="223958"/>
    <lineage>
        <taxon>Bacteria</taxon>
        <taxon>Bacillati</taxon>
        <taxon>Bacillota</taxon>
        <taxon>Bacilli</taxon>
        <taxon>Bacillales</taxon>
        <taxon>Bacillales Family XII. Incertae Sedis</taxon>
        <taxon>Exiguobacterium</taxon>
    </lineage>
</organism>
<dbReference type="Gene3D" id="3.40.50.720">
    <property type="entry name" value="NAD(P)-binding Rossmann-like Domain"/>
    <property type="match status" value="1"/>
</dbReference>
<dbReference type="InterPro" id="IPR029036">
    <property type="entry name" value="P5CR_dimer"/>
</dbReference>
<dbReference type="InterPro" id="IPR036291">
    <property type="entry name" value="NAD(P)-bd_dom_sf"/>
</dbReference>
<evidence type="ECO:0000313" key="10">
    <source>
        <dbReference type="Proteomes" id="UP000439752"/>
    </source>
</evidence>
<evidence type="ECO:0000256" key="5">
    <source>
        <dbReference type="HAMAP-Rule" id="MF_01925"/>
    </source>
</evidence>
<dbReference type="GO" id="GO:0004735">
    <property type="term" value="F:pyrroline-5-carboxylate reductase activity"/>
    <property type="evidence" value="ECO:0007669"/>
    <property type="project" value="UniProtKB-UniRule"/>
</dbReference>
<dbReference type="UniPathway" id="UPA00098">
    <property type="reaction ID" value="UER00361"/>
</dbReference>
<comment type="similarity">
    <text evidence="1 5">Belongs to the pyrroline-5-carboxylate reductase family.</text>
</comment>
<evidence type="ECO:0000256" key="4">
    <source>
        <dbReference type="ARBA" id="ARBA00023002"/>
    </source>
</evidence>
<keyword evidence="3 5" id="KW-0521">NADP</keyword>
<comment type="catalytic activity">
    <reaction evidence="5">
        <text>L-proline + NADP(+) = (S)-1-pyrroline-5-carboxylate + NADPH + 2 H(+)</text>
        <dbReference type="Rhea" id="RHEA:14109"/>
        <dbReference type="ChEBI" id="CHEBI:15378"/>
        <dbReference type="ChEBI" id="CHEBI:17388"/>
        <dbReference type="ChEBI" id="CHEBI:57783"/>
        <dbReference type="ChEBI" id="CHEBI:58349"/>
        <dbReference type="ChEBI" id="CHEBI:60039"/>
        <dbReference type="EC" id="1.5.1.2"/>
    </reaction>
</comment>
<dbReference type="InterPro" id="IPR028939">
    <property type="entry name" value="P5C_Rdtase_cat_N"/>
</dbReference>
<evidence type="ECO:0000256" key="2">
    <source>
        <dbReference type="ARBA" id="ARBA00022650"/>
    </source>
</evidence>
<accession>A0A653I6W7</accession>
<dbReference type="Pfam" id="PF03807">
    <property type="entry name" value="F420_oxidored"/>
    <property type="match status" value="1"/>
</dbReference>
<dbReference type="AlphaFoldDB" id="A0A653I6W7"/>
<dbReference type="HAMAP" id="MF_01925">
    <property type="entry name" value="P5C_reductase"/>
    <property type="match status" value="1"/>
</dbReference>
<proteinExistence type="inferred from homology"/>
<keyword evidence="5" id="KW-0028">Amino-acid biosynthesis</keyword>
<dbReference type="Proteomes" id="UP000439752">
    <property type="component" value="Unassembled WGS sequence"/>
</dbReference>
<keyword evidence="5" id="KW-0963">Cytoplasm</keyword>
<dbReference type="InterPro" id="IPR000304">
    <property type="entry name" value="Pyrroline-COOH_reductase"/>
</dbReference>
<comment type="subcellular location">
    <subcellularLocation>
        <location evidence="5">Cytoplasm</location>
    </subcellularLocation>
</comment>
<sequence length="254" mass="27643">MNILMVGAGSMSESLVRGWIDSGIAPESITMTNRADRKRLSELANEHGVQIIEEESIESFDIVVLAMQPEGVLEYVKRHEWTNQLLVSVAAHITPDEIEQISGCGAVCAMPNTPVAFRTGMTGLWFGHQVAMEQKQLATELFLRVGEVVETDETTMPFLMAAAGCSPAFFYEIVGAMTPVLTEAGFEAQQARRIIAQAMKGSAELLLQDARPTDALIDDVAAPNGPTDRGVQVLRTHELKKIMRAALSESAREA</sequence>
<name>A0A653I6W7_9BACL</name>